<dbReference type="SUPFAM" id="SSF55464">
    <property type="entry name" value="Origin of replication-binding domain, RBD-like"/>
    <property type="match status" value="1"/>
</dbReference>
<evidence type="ECO:0000259" key="2">
    <source>
        <dbReference type="Pfam" id="PF08751"/>
    </source>
</evidence>
<organism evidence="3 4">
    <name type="scientific">Moraxella caprae</name>
    <dbReference type="NCBI Taxonomy" id="90240"/>
    <lineage>
        <taxon>Bacteria</taxon>
        <taxon>Pseudomonadati</taxon>
        <taxon>Pseudomonadota</taxon>
        <taxon>Gammaproteobacteria</taxon>
        <taxon>Moraxellales</taxon>
        <taxon>Moraxellaceae</taxon>
        <taxon>Moraxella</taxon>
    </lineage>
</organism>
<dbReference type="Pfam" id="PF01443">
    <property type="entry name" value="Viral_helicase1"/>
    <property type="match status" value="1"/>
</dbReference>
<dbReference type="OrthoDB" id="1634048at2"/>
<dbReference type="Pfam" id="PF08751">
    <property type="entry name" value="TrwC"/>
    <property type="match status" value="1"/>
</dbReference>
<protein>
    <submittedName>
        <fullName evidence="3">Multifunctional conjugation protein TraI</fullName>
    </submittedName>
</protein>
<sequence length="1109" mass="124520">MISSQLITRQSLGGDKQRIGKAIDSYYQEEKDDYYTRDKQPSEWYGQLANELGLKGEMVKKEDFAQLLEGKFKGETLRDSNFKGKSAKDRLGLDLTFNAPKSVSIQALVAGDTRLIQAHNEAVKESLKIIESNAQARQKIKSKSRVENTQNLAIAMFRHETNRNLDPHLHTHSVILNITKRKDGAYRALHNDKIMKSIGEAGQAYQTNLAKKCKELGYDIKINDNGTFELAHISREQIMQFSTRGRQIEEALAQKGLTRETATTEQKQIATLDTRQRKKSIDTQIVRESWQKTAKKLGLEKILSPKILKEKANERSFGISHTDHQREPAKTTSQATTKADSVYELPSGNVANPARQGSEVLLSDNEQLELHQQRTNTDRGLRWRSNGFGGIGKIVDIISDKLSFSKSKNLSDTKNMEDIRTLDSVARFGNNKQSFDKESLREVWNYEPPSSDLTDEWKEIANGLNINFEQGQVYTDEHNKEFSGDKLMKLVIDHLVDKKVDLTHDEIIKETLIKGLGEIDYNEANRLLDKFIANGDLVKAQTLYKAAGDKNNDTAKTVSQWVNMITKDGSSEIGVEAAQEAVKKGIEQGRLVAIQERYVTKKDLEQERDILRLMQQGRGLKNAYYDLSTADKLLSESTLNDGQKSAARLVMTSSDRVIGIQGYAGVGKSYTLSETIKHIEAAGGKAHIFAPYGSQVKSLKADGHKANTLSRLLSSKKLQDEITTNSLIVVDEAGVIANNEMHKLLKIAQSKNAKVVLLGDTEQTKAISAGKPFDVLMANGMATATIDEIQRQKDETLKQAVYFAANNEQSKSIKTLEKSVFEIKDRTQRLDTLVTRYVELSADERKKTLIVTGTNNDKDYINYAIRKELGMAGQGVASTQLKRYDMSKAEMKHARYFKEDTLIELTHNPKNKELKMGELYKVVGKDRHLLIVEDSVGKAITFSPTSERLSVYEEKSFEVSKGDRLRVSKGNQEMGTVTGDKLIVENIKNGKIYAKDEKTGQTHTFNANQKNHLDYDYCSTVHSSQGLTVDRVLINIDTKSKTTGKEVYYVAVSRARHEAIVLTDDVAKLPTAIAKGADKYSAFEMANKNYGYTIQDDRLVRKQDMGFEK</sequence>
<dbReference type="GO" id="GO:0005524">
    <property type="term" value="F:ATP binding"/>
    <property type="evidence" value="ECO:0007669"/>
    <property type="project" value="InterPro"/>
</dbReference>
<evidence type="ECO:0000313" key="3">
    <source>
        <dbReference type="EMBL" id="STZ01572.1"/>
    </source>
</evidence>
<dbReference type="AlphaFoldDB" id="A0A378QM59"/>
<keyword evidence="4" id="KW-1185">Reference proteome</keyword>
<dbReference type="NCBIfam" id="TIGR02686">
    <property type="entry name" value="relax_trwC"/>
    <property type="match status" value="1"/>
</dbReference>
<accession>A0A378QM59</accession>
<dbReference type="RefSeq" id="WP_029103647.1">
    <property type="nucleotide sequence ID" value="NZ_UGQB01000002.1"/>
</dbReference>
<dbReference type="Gene3D" id="3.40.50.300">
    <property type="entry name" value="P-loop containing nucleotide triphosphate hydrolases"/>
    <property type="match status" value="2"/>
</dbReference>
<proteinExistence type="predicted"/>
<dbReference type="STRING" id="1122244.GCA_000426885_02272"/>
<dbReference type="CDD" id="cd18809">
    <property type="entry name" value="SF1_C_RecD"/>
    <property type="match status" value="1"/>
</dbReference>
<dbReference type="Pfam" id="PF13604">
    <property type="entry name" value="AAA_30"/>
    <property type="match status" value="1"/>
</dbReference>
<dbReference type="Proteomes" id="UP000254065">
    <property type="component" value="Unassembled WGS sequence"/>
</dbReference>
<dbReference type="InterPro" id="IPR027417">
    <property type="entry name" value="P-loop_NTPase"/>
</dbReference>
<name>A0A378QM59_9GAMM</name>
<dbReference type="NCBIfam" id="NF041492">
    <property type="entry name" value="MobF"/>
    <property type="match status" value="1"/>
</dbReference>
<feature type="domain" description="TrwC relaxase" evidence="2">
    <location>
        <begin position="23"/>
        <end position="296"/>
    </location>
</feature>
<evidence type="ECO:0000313" key="4">
    <source>
        <dbReference type="Proteomes" id="UP000254065"/>
    </source>
</evidence>
<dbReference type="SUPFAM" id="SSF52540">
    <property type="entry name" value="P-loop containing nucleoside triphosphate hydrolases"/>
    <property type="match status" value="2"/>
</dbReference>
<dbReference type="EMBL" id="UGQB01000002">
    <property type="protein sequence ID" value="STZ01572.1"/>
    <property type="molecule type" value="Genomic_DNA"/>
</dbReference>
<dbReference type="InterPro" id="IPR050534">
    <property type="entry name" value="Coronavir_polyprotein_1ab"/>
</dbReference>
<dbReference type="InterPro" id="IPR014862">
    <property type="entry name" value="TrwC"/>
</dbReference>
<gene>
    <name evidence="3" type="primary">traI</name>
    <name evidence="3" type="ORF">NCTC12877_00035</name>
</gene>
<dbReference type="InterPro" id="IPR014059">
    <property type="entry name" value="TraI/TrwC_relax"/>
</dbReference>
<evidence type="ECO:0000259" key="1">
    <source>
        <dbReference type="Pfam" id="PF01443"/>
    </source>
</evidence>
<reference evidence="3 4" key="1">
    <citation type="submission" date="2018-06" db="EMBL/GenBank/DDBJ databases">
        <authorList>
            <consortium name="Pathogen Informatics"/>
            <person name="Doyle S."/>
        </authorList>
    </citation>
    <scope>NUCLEOTIDE SEQUENCE [LARGE SCALE GENOMIC DNA]</scope>
    <source>
        <strain evidence="3 4">NCTC12877</strain>
    </source>
</reference>
<feature type="domain" description="(+)RNA virus helicase C-terminal" evidence="1">
    <location>
        <begin position="991"/>
        <end position="1062"/>
    </location>
</feature>
<dbReference type="PANTHER" id="PTHR43788">
    <property type="entry name" value="DNA2/NAM7 HELICASE FAMILY MEMBER"/>
    <property type="match status" value="1"/>
</dbReference>
<dbReference type="InterPro" id="IPR027351">
    <property type="entry name" value="(+)RNA_virus_helicase_core_dom"/>
</dbReference>